<gene>
    <name evidence="3" type="ORF">LDC_2872</name>
</gene>
<accession>D9PMU3</accession>
<feature type="non-terminal residue" evidence="3">
    <location>
        <position position="65"/>
    </location>
</feature>
<evidence type="ECO:0000256" key="1">
    <source>
        <dbReference type="SAM" id="MobiDB-lite"/>
    </source>
</evidence>
<dbReference type="SUPFAM" id="SSF51905">
    <property type="entry name" value="FAD/NAD(P)-binding domain"/>
    <property type="match status" value="1"/>
</dbReference>
<keyword evidence="2" id="KW-1133">Transmembrane helix</keyword>
<evidence type="ECO:0000256" key="2">
    <source>
        <dbReference type="SAM" id="Phobius"/>
    </source>
</evidence>
<evidence type="ECO:0000313" key="3">
    <source>
        <dbReference type="EMBL" id="EFK95124.1"/>
    </source>
</evidence>
<dbReference type="InterPro" id="IPR036188">
    <property type="entry name" value="FAD/NAD-bd_sf"/>
</dbReference>
<feature type="transmembrane region" description="Helical" evidence="2">
    <location>
        <begin position="12"/>
        <end position="28"/>
    </location>
</feature>
<proteinExistence type="predicted"/>
<dbReference type="AlphaFoldDB" id="D9PMU3"/>
<protein>
    <submittedName>
        <fullName evidence="3">Uncharacterized protein</fullName>
    </submittedName>
</protein>
<dbReference type="EMBL" id="ADZX01000877">
    <property type="protein sequence ID" value="EFK95124.1"/>
    <property type="molecule type" value="Genomic_DNA"/>
</dbReference>
<keyword evidence="2" id="KW-0472">Membrane</keyword>
<name>D9PMU3_9ZZZZ</name>
<reference evidence="3" key="1">
    <citation type="submission" date="2010-07" db="EMBL/GenBank/DDBJ databases">
        <authorList>
            <consortium name="CONSOLIDER consortium CSD2007-00005"/>
            <person name="Guazzaroni M.-E."/>
            <person name="Richter M."/>
            <person name="Garcia-Salamanca A."/>
            <person name="Yarza P."/>
            <person name="Ferrer M."/>
        </authorList>
    </citation>
    <scope>NUCLEOTIDE SEQUENCE</scope>
</reference>
<sequence length="65" mass="7011">MATSKRLDFDVVVIGGGMVGLCFAALAAQDERLQSWRIAIVEPNPATPPRDDRVDLRVSALSRAS</sequence>
<reference evidence="3" key="2">
    <citation type="journal article" date="2011" name="Microb. Ecol.">
        <title>Taxonomic and Functional Metagenomic Profiling of the Microbial Community in the Anoxic Sediment of a Sub-saline Shallow Lake (Laguna de Carrizo, Central Spain).</title>
        <authorList>
            <person name="Ferrer M."/>
            <person name="Guazzaroni M.E."/>
            <person name="Richter M."/>
            <person name="Garcia-Salamanca A."/>
            <person name="Yarza P."/>
            <person name="Suarez-Suarez A."/>
            <person name="Solano J."/>
            <person name="Alcaide M."/>
            <person name="van Dillewijn P."/>
            <person name="Molina-Henares M.A."/>
            <person name="Lopez-Cortes N."/>
            <person name="Al-Ramahi Y."/>
            <person name="Guerrero C."/>
            <person name="Acosta A."/>
            <person name="de Eugenio L.I."/>
            <person name="Martinez V."/>
            <person name="Marques S."/>
            <person name="Rojo F."/>
            <person name="Santero E."/>
            <person name="Genilloud O."/>
            <person name="Perez-Perez J."/>
            <person name="Rossello-Mora R."/>
            <person name="Ramos J.L."/>
        </authorList>
    </citation>
    <scope>NUCLEOTIDE SEQUENCE</scope>
</reference>
<comment type="caution">
    <text evidence="3">The sequence shown here is derived from an EMBL/GenBank/DDBJ whole genome shotgun (WGS) entry which is preliminary data.</text>
</comment>
<organism evidence="3">
    <name type="scientific">sediment metagenome</name>
    <dbReference type="NCBI Taxonomy" id="749907"/>
    <lineage>
        <taxon>unclassified sequences</taxon>
        <taxon>metagenomes</taxon>
        <taxon>ecological metagenomes</taxon>
    </lineage>
</organism>
<keyword evidence="2" id="KW-0812">Transmembrane</keyword>
<feature type="region of interest" description="Disordered" evidence="1">
    <location>
        <begin position="44"/>
        <end position="65"/>
    </location>
</feature>
<dbReference type="Gene3D" id="3.50.50.60">
    <property type="entry name" value="FAD/NAD(P)-binding domain"/>
    <property type="match status" value="1"/>
</dbReference>